<name>A0A9P8SKX6_9HYPO</name>
<reference evidence="8" key="1">
    <citation type="submission" date="2021-09" db="EMBL/GenBank/DDBJ databases">
        <title>A high-quality genome of the endoparasitic fungus Hirsutella rhossiliensis with a comparison of Hirsutella genomes reveals transposable elements contributing to genome size variation.</title>
        <authorList>
            <person name="Lin R."/>
            <person name="Jiao Y."/>
            <person name="Sun X."/>
            <person name="Ling J."/>
            <person name="Xie B."/>
            <person name="Cheng X."/>
        </authorList>
    </citation>
    <scope>NUCLEOTIDE SEQUENCE</scope>
    <source>
        <strain evidence="8">HR02</strain>
    </source>
</reference>
<dbReference type="RefSeq" id="XP_044722753.1">
    <property type="nucleotide sequence ID" value="XM_044861727.1"/>
</dbReference>
<protein>
    <recommendedName>
        <fullName evidence="7">DUF3955 domain-containing protein</fullName>
    </recommendedName>
</protein>
<evidence type="ECO:0000256" key="5">
    <source>
        <dbReference type="SAM" id="MobiDB-lite"/>
    </source>
</evidence>
<dbReference type="OrthoDB" id="1436450at2759"/>
<dbReference type="GO" id="GO:0000329">
    <property type="term" value="C:fungal-type vacuole membrane"/>
    <property type="evidence" value="ECO:0007669"/>
    <property type="project" value="TreeGrafter"/>
</dbReference>
<dbReference type="Proteomes" id="UP000824596">
    <property type="component" value="Unassembled WGS sequence"/>
</dbReference>
<dbReference type="GeneID" id="68352385"/>
<proteinExistence type="predicted"/>
<organism evidence="8 9">
    <name type="scientific">Hirsutella rhossiliensis</name>
    <dbReference type="NCBI Taxonomy" id="111463"/>
    <lineage>
        <taxon>Eukaryota</taxon>
        <taxon>Fungi</taxon>
        <taxon>Dikarya</taxon>
        <taxon>Ascomycota</taxon>
        <taxon>Pezizomycotina</taxon>
        <taxon>Sordariomycetes</taxon>
        <taxon>Hypocreomycetidae</taxon>
        <taxon>Hypocreales</taxon>
        <taxon>Ophiocordycipitaceae</taxon>
        <taxon>Hirsutella</taxon>
    </lineage>
</organism>
<feature type="transmembrane region" description="Helical" evidence="6">
    <location>
        <begin position="283"/>
        <end position="303"/>
    </location>
</feature>
<dbReference type="InterPro" id="IPR025016">
    <property type="entry name" value="DUF3955"/>
</dbReference>
<feature type="domain" description="DUF3955" evidence="7">
    <location>
        <begin position="66"/>
        <end position="120"/>
    </location>
</feature>
<feature type="transmembrane region" description="Helical" evidence="6">
    <location>
        <begin position="245"/>
        <end position="263"/>
    </location>
</feature>
<evidence type="ECO:0000256" key="2">
    <source>
        <dbReference type="ARBA" id="ARBA00022692"/>
    </source>
</evidence>
<comment type="caution">
    <text evidence="8">The sequence shown here is derived from an EMBL/GenBank/DDBJ whole genome shotgun (WGS) entry which is preliminary data.</text>
</comment>
<feature type="transmembrane region" description="Helical" evidence="6">
    <location>
        <begin position="102"/>
        <end position="122"/>
    </location>
</feature>
<dbReference type="SUPFAM" id="SSF103481">
    <property type="entry name" value="Multidrug resistance efflux transporter EmrE"/>
    <property type="match status" value="1"/>
</dbReference>
<sequence length="467" mass="50624">MPSPPPPGSDSEPILPSDAVAGLGLEHRRMSSTAASTGLSLRESYSSPEKGGLRARMGLAGVARRTLGISLLLVTVFLWTVSNFLASFIFSDHTYNKPFFLVYINSSVFAASVMPMFARYMLKSGIRGLRNDAVRMWHEHRQSRSATKLRAAGGDDDETTGERLLVDDEGVLEAFAPGDGQLGFRETAVLSLEFCMLWFSANYFASACLEYTSVASVTILTSTSSMWTLVFCSVYGVESFSVRKLVGVMASLVGVGLISTVDLSGESDENRGSFPHKTPGQVAIGDSMALFSAVVYGLYVTVMKRRVGDEDKVDMRLFFGLVGVFSLALLWPLFFILHWTNIEPFEMPPTGKVWAVIVANSLSSFVSDISWAFAMLLTTPLVVTVGLSLTIPLSLIGEMIQYGQYSSFIYWIGAAVVFISFLFINNESQEEGGARAPSEGSGLVGTRLTDSPPLPPPQHAEPRTASA</sequence>
<feature type="transmembrane region" description="Helical" evidence="6">
    <location>
        <begin position="66"/>
        <end position="90"/>
    </location>
</feature>
<evidence type="ECO:0000256" key="6">
    <source>
        <dbReference type="SAM" id="Phobius"/>
    </source>
</evidence>
<evidence type="ECO:0000256" key="3">
    <source>
        <dbReference type="ARBA" id="ARBA00022989"/>
    </source>
</evidence>
<evidence type="ECO:0000313" key="9">
    <source>
        <dbReference type="Proteomes" id="UP000824596"/>
    </source>
</evidence>
<keyword evidence="3 6" id="KW-1133">Transmembrane helix</keyword>
<evidence type="ECO:0000259" key="7">
    <source>
        <dbReference type="Pfam" id="PF13127"/>
    </source>
</evidence>
<feature type="transmembrane region" description="Helical" evidence="6">
    <location>
        <begin position="315"/>
        <end position="339"/>
    </location>
</feature>
<comment type="subcellular location">
    <subcellularLocation>
        <location evidence="1">Membrane</location>
        <topology evidence="1">Multi-pass membrane protein</topology>
    </subcellularLocation>
</comment>
<dbReference type="Pfam" id="PF13127">
    <property type="entry name" value="DUF3955"/>
    <property type="match status" value="1"/>
</dbReference>
<feature type="region of interest" description="Disordered" evidence="5">
    <location>
        <begin position="431"/>
        <end position="467"/>
    </location>
</feature>
<evidence type="ECO:0000256" key="4">
    <source>
        <dbReference type="ARBA" id="ARBA00023136"/>
    </source>
</evidence>
<keyword evidence="4 6" id="KW-0472">Membrane</keyword>
<dbReference type="AlphaFoldDB" id="A0A9P8SKX6"/>
<evidence type="ECO:0000313" key="8">
    <source>
        <dbReference type="EMBL" id="KAH0965240.1"/>
    </source>
</evidence>
<accession>A0A9P8SKX6</accession>
<dbReference type="PANTHER" id="PTHR23051">
    <property type="entry name" value="SOLUTE CARRIER FAMILY 35, MEMBER F5"/>
    <property type="match status" value="1"/>
</dbReference>
<dbReference type="InterPro" id="IPR037185">
    <property type="entry name" value="EmrE-like"/>
</dbReference>
<keyword evidence="9" id="KW-1185">Reference proteome</keyword>
<feature type="transmembrane region" description="Helical" evidence="6">
    <location>
        <begin position="371"/>
        <end position="396"/>
    </location>
</feature>
<dbReference type="EMBL" id="JAIZPD010000003">
    <property type="protein sequence ID" value="KAH0965240.1"/>
    <property type="molecule type" value="Genomic_DNA"/>
</dbReference>
<gene>
    <name evidence="8" type="ORF">HRG_03256</name>
</gene>
<dbReference type="PANTHER" id="PTHR23051:SF0">
    <property type="entry name" value="SOLUTE CARRIER FAMILY 35 MEMBER F5"/>
    <property type="match status" value="1"/>
</dbReference>
<keyword evidence="2 6" id="KW-0812">Transmembrane</keyword>
<evidence type="ECO:0000256" key="1">
    <source>
        <dbReference type="ARBA" id="ARBA00004141"/>
    </source>
</evidence>
<feature type="transmembrane region" description="Helical" evidence="6">
    <location>
        <begin position="408"/>
        <end position="424"/>
    </location>
</feature>